<dbReference type="EMBL" id="FUXP01000003">
    <property type="protein sequence ID" value="SJZ91535.1"/>
    <property type="molecule type" value="Genomic_DNA"/>
</dbReference>
<dbReference type="STRING" id="1122188.SAMN02745674_01231"/>
<evidence type="ECO:0000313" key="2">
    <source>
        <dbReference type="Proteomes" id="UP000190061"/>
    </source>
</evidence>
<gene>
    <name evidence="1" type="ORF">SAMN02745674_01231</name>
</gene>
<reference evidence="1 2" key="1">
    <citation type="submission" date="2017-02" db="EMBL/GenBank/DDBJ databases">
        <authorList>
            <person name="Peterson S.W."/>
        </authorList>
    </citation>
    <scope>NUCLEOTIDE SEQUENCE [LARGE SCALE GENOMIC DNA]</scope>
    <source>
        <strain evidence="1 2">DSM 21749</strain>
    </source>
</reference>
<organism evidence="1 2">
    <name type="scientific">Lysobacter spongiicola DSM 21749</name>
    <dbReference type="NCBI Taxonomy" id="1122188"/>
    <lineage>
        <taxon>Bacteria</taxon>
        <taxon>Pseudomonadati</taxon>
        <taxon>Pseudomonadota</taxon>
        <taxon>Gammaproteobacteria</taxon>
        <taxon>Lysobacterales</taxon>
        <taxon>Lysobacteraceae</taxon>
        <taxon>Novilysobacter</taxon>
    </lineage>
</organism>
<dbReference type="Proteomes" id="UP000190061">
    <property type="component" value="Unassembled WGS sequence"/>
</dbReference>
<sequence length="105" mass="10949">MADFPDPRSTASALSLPLALLLIVPGCNRVDGELGVSDEAECIERFVVPSGDESGARWAAGACRDLFDPGTDAQQRRQAICALPKIAEAGSETGTREALESCDAA</sequence>
<accession>A0A1T4PIX5</accession>
<dbReference type="AlphaFoldDB" id="A0A1T4PIX5"/>
<evidence type="ECO:0000313" key="1">
    <source>
        <dbReference type="EMBL" id="SJZ91535.1"/>
    </source>
</evidence>
<name>A0A1T4PIX5_9GAMM</name>
<protein>
    <submittedName>
        <fullName evidence="1">Uncharacterized protein</fullName>
    </submittedName>
</protein>
<dbReference type="RefSeq" id="WP_078757831.1">
    <property type="nucleotide sequence ID" value="NZ_FUXP01000003.1"/>
</dbReference>
<keyword evidence="2" id="KW-1185">Reference proteome</keyword>
<proteinExistence type="predicted"/>